<sequence length="73" mass="7902">MITVPGPYLFAPYPSNPAMPFGPTVWLERLPDTVIHEDGYGVPIEGNLLLPLVVFALGCVLSKLEIPWGLLVG</sequence>
<proteinExistence type="predicted"/>
<gene>
    <name evidence="1" type="ORF">HNO88_003889</name>
</gene>
<reference evidence="1 2" key="1">
    <citation type="submission" date="2020-08" db="EMBL/GenBank/DDBJ databases">
        <title>Functional genomics of gut bacteria from endangered species of beetles.</title>
        <authorList>
            <person name="Carlos-Shanley C."/>
        </authorList>
    </citation>
    <scope>NUCLEOTIDE SEQUENCE [LARGE SCALE GENOMIC DNA]</scope>
    <source>
        <strain evidence="1 2">S00245</strain>
    </source>
</reference>
<organism evidence="1 2">
    <name type="scientific">Novosphingobium chloroacetimidivorans</name>
    <dbReference type="NCBI Taxonomy" id="1428314"/>
    <lineage>
        <taxon>Bacteria</taxon>
        <taxon>Pseudomonadati</taxon>
        <taxon>Pseudomonadota</taxon>
        <taxon>Alphaproteobacteria</taxon>
        <taxon>Sphingomonadales</taxon>
        <taxon>Sphingomonadaceae</taxon>
        <taxon>Novosphingobium</taxon>
    </lineage>
</organism>
<keyword evidence="2" id="KW-1185">Reference proteome</keyword>
<protein>
    <submittedName>
        <fullName evidence="1">Uncharacterized protein</fullName>
    </submittedName>
</protein>
<comment type="caution">
    <text evidence="1">The sequence shown here is derived from an EMBL/GenBank/DDBJ whole genome shotgun (WGS) entry which is preliminary data.</text>
</comment>
<dbReference type="Proteomes" id="UP000555448">
    <property type="component" value="Unassembled WGS sequence"/>
</dbReference>
<evidence type="ECO:0000313" key="2">
    <source>
        <dbReference type="Proteomes" id="UP000555448"/>
    </source>
</evidence>
<dbReference type="EMBL" id="JACHLR010000024">
    <property type="protein sequence ID" value="MBB4860545.1"/>
    <property type="molecule type" value="Genomic_DNA"/>
</dbReference>
<evidence type="ECO:0000313" key="1">
    <source>
        <dbReference type="EMBL" id="MBB4860545.1"/>
    </source>
</evidence>
<accession>A0A7W7KCZ0</accession>
<name>A0A7W7KCZ0_9SPHN</name>
<dbReference type="AlphaFoldDB" id="A0A7W7KCZ0"/>